<evidence type="ECO:0000256" key="1">
    <source>
        <dbReference type="SAM" id="MobiDB-lite"/>
    </source>
</evidence>
<proteinExistence type="predicted"/>
<dbReference type="InterPro" id="IPR024645">
    <property type="entry name" value="Mitochondr_Som1"/>
</dbReference>
<dbReference type="GO" id="GO:0042720">
    <property type="term" value="C:mitochondrial inner membrane peptidase complex"/>
    <property type="evidence" value="ECO:0007669"/>
    <property type="project" value="InterPro"/>
</dbReference>
<gene>
    <name evidence="2" type="ORF">SeLEV6574_g05135</name>
</gene>
<dbReference type="Pfam" id="PF11093">
    <property type="entry name" value="Mitochondr_Som1"/>
    <property type="match status" value="1"/>
</dbReference>
<dbReference type="OrthoDB" id="3983163at2759"/>
<evidence type="ECO:0000313" key="3">
    <source>
        <dbReference type="Proteomes" id="UP000320475"/>
    </source>
</evidence>
<name>A0A507CVS0_9FUNG</name>
<feature type="compositionally biased region" description="Basic and acidic residues" evidence="1">
    <location>
        <begin position="21"/>
        <end position="34"/>
    </location>
</feature>
<reference evidence="2 3" key="1">
    <citation type="journal article" date="2019" name="Sci. Rep.">
        <title>Comparative genomics of chytrid fungi reveal insights into the obligate biotrophic and pathogenic lifestyle of Synchytrium endobioticum.</title>
        <authorList>
            <person name="van de Vossenberg B.T.L.H."/>
            <person name="Warris S."/>
            <person name="Nguyen H.D.T."/>
            <person name="van Gent-Pelzer M.P.E."/>
            <person name="Joly D.L."/>
            <person name="van de Geest H.C."/>
            <person name="Bonants P.J.M."/>
            <person name="Smith D.S."/>
            <person name="Levesque C.A."/>
            <person name="van der Lee T.A.J."/>
        </authorList>
    </citation>
    <scope>NUCLEOTIDE SEQUENCE [LARGE SCALE GENOMIC DNA]</scope>
    <source>
        <strain evidence="2 3">LEV6574</strain>
    </source>
</reference>
<dbReference type="AlphaFoldDB" id="A0A507CVS0"/>
<comment type="caution">
    <text evidence="2">The sequence shown here is derived from an EMBL/GenBank/DDBJ whole genome shotgun (WGS) entry which is preliminary data.</text>
</comment>
<organism evidence="2 3">
    <name type="scientific">Synchytrium endobioticum</name>
    <dbReference type="NCBI Taxonomy" id="286115"/>
    <lineage>
        <taxon>Eukaryota</taxon>
        <taxon>Fungi</taxon>
        <taxon>Fungi incertae sedis</taxon>
        <taxon>Chytridiomycota</taxon>
        <taxon>Chytridiomycota incertae sedis</taxon>
        <taxon>Chytridiomycetes</taxon>
        <taxon>Synchytriales</taxon>
        <taxon>Synchytriaceae</taxon>
        <taxon>Synchytrium</taxon>
    </lineage>
</organism>
<feature type="region of interest" description="Disordered" evidence="1">
    <location>
        <begin position="14"/>
        <end position="34"/>
    </location>
</feature>
<accession>A0A507CVS0</accession>
<evidence type="ECO:0000313" key="2">
    <source>
        <dbReference type="EMBL" id="TPX43322.1"/>
    </source>
</evidence>
<dbReference type="EMBL" id="QEAM01000229">
    <property type="protein sequence ID" value="TPX43322.1"/>
    <property type="molecule type" value="Genomic_DNA"/>
</dbReference>
<sequence length="85" mass="9545">MYDPNAMCDNVRRGYRGSADAGKDSAAARRSGEDGAKRCRLWEMVQYQCELTADLQRVICRPFTRVFRRCANASTIEVTPVLTPA</sequence>
<dbReference type="Proteomes" id="UP000320475">
    <property type="component" value="Unassembled WGS sequence"/>
</dbReference>
<protein>
    <submittedName>
        <fullName evidence="2">Uncharacterized protein</fullName>
    </submittedName>
</protein>